<feature type="binding site" evidence="13">
    <location>
        <position position="46"/>
    </location>
    <ligand>
        <name>Zn(2+)</name>
        <dbReference type="ChEBI" id="CHEBI:29105"/>
    </ligand>
</feature>
<evidence type="ECO:0000256" key="12">
    <source>
        <dbReference type="ARBA" id="ARBA00025280"/>
    </source>
</evidence>
<comment type="similarity">
    <text evidence="13">Belongs to the AccD/PCCB family.</text>
</comment>
<dbReference type="InterPro" id="IPR041010">
    <property type="entry name" value="Znf-ACC"/>
</dbReference>
<dbReference type="GO" id="GO:0005524">
    <property type="term" value="F:ATP binding"/>
    <property type="evidence" value="ECO:0007669"/>
    <property type="project" value="UniProtKB-KW"/>
</dbReference>
<dbReference type="GO" id="GO:0006633">
    <property type="term" value="P:fatty acid biosynthetic process"/>
    <property type="evidence" value="ECO:0007669"/>
    <property type="project" value="UniProtKB-KW"/>
</dbReference>
<gene>
    <name evidence="13" type="primary">accD</name>
</gene>
<keyword evidence="9 13" id="KW-0067">ATP-binding</keyword>
<dbReference type="GO" id="GO:0003989">
    <property type="term" value="F:acetyl-CoA carboxylase activity"/>
    <property type="evidence" value="ECO:0007669"/>
    <property type="project" value="InterPro"/>
</dbReference>
<comment type="pathway">
    <text evidence="13">Lipid metabolism; malonyl-CoA biosynthesis; malonyl-CoA from acetyl-CoA: step 1/1.</text>
</comment>
<evidence type="ECO:0000256" key="6">
    <source>
        <dbReference type="ARBA" id="ARBA00022771"/>
    </source>
</evidence>
<name>S4WB19_9BACT</name>
<dbReference type="PANTHER" id="PTHR42995:SF5">
    <property type="entry name" value="ACETYL-COENZYME A CARBOXYLASE CARBOXYL TRANSFERASE SUBUNIT BETA, CHLOROPLASTIC"/>
    <property type="match status" value="1"/>
</dbReference>
<dbReference type="PRINTS" id="PR01070">
    <property type="entry name" value="ACCCTRFRASEB"/>
</dbReference>
<evidence type="ECO:0000259" key="14">
    <source>
        <dbReference type="PROSITE" id="PS50980"/>
    </source>
</evidence>
<evidence type="ECO:0000256" key="3">
    <source>
        <dbReference type="ARBA" id="ARBA00022679"/>
    </source>
</evidence>
<dbReference type="InterPro" id="IPR034733">
    <property type="entry name" value="AcCoA_carboxyl_beta"/>
</dbReference>
<dbReference type="GO" id="GO:0009317">
    <property type="term" value="C:acetyl-CoA carboxylase complex"/>
    <property type="evidence" value="ECO:0007669"/>
    <property type="project" value="InterPro"/>
</dbReference>
<dbReference type="NCBIfam" id="TIGR00515">
    <property type="entry name" value="accD"/>
    <property type="match status" value="1"/>
</dbReference>
<keyword evidence="3 13" id="KW-0808">Transferase</keyword>
<keyword evidence="11 13" id="KW-0275">Fatty acid biosynthesis</keyword>
<comment type="function">
    <text evidence="12 13">Component of the acetyl coenzyme A carboxylase (ACC) complex. Biotin carboxylase (BC) catalyzes the carboxylation of biotin on its carrier protein (BCCP) and then the CO(2) group is transferred by the transcarboxylase to acetyl-CoA to form malonyl-CoA.</text>
</comment>
<comment type="cofactor">
    <cofactor evidence="13">
        <name>Zn(2+)</name>
        <dbReference type="ChEBI" id="CHEBI:29105"/>
    </cofactor>
    <text evidence="13">Binds 1 zinc ion per subunit.</text>
</comment>
<comment type="catalytic activity">
    <reaction evidence="13">
        <text>N(6)-carboxybiotinyl-L-lysyl-[protein] + acetyl-CoA = N(6)-biotinyl-L-lysyl-[protein] + malonyl-CoA</text>
        <dbReference type="Rhea" id="RHEA:54728"/>
        <dbReference type="Rhea" id="RHEA-COMP:10505"/>
        <dbReference type="Rhea" id="RHEA-COMP:10506"/>
        <dbReference type="ChEBI" id="CHEBI:57288"/>
        <dbReference type="ChEBI" id="CHEBI:57384"/>
        <dbReference type="ChEBI" id="CHEBI:83144"/>
        <dbReference type="ChEBI" id="CHEBI:83145"/>
        <dbReference type="EC" id="2.1.3.15"/>
    </reaction>
</comment>
<dbReference type="UniPathway" id="UPA00655">
    <property type="reaction ID" value="UER00711"/>
</dbReference>
<evidence type="ECO:0000256" key="5">
    <source>
        <dbReference type="ARBA" id="ARBA00022741"/>
    </source>
</evidence>
<dbReference type="Pfam" id="PF01039">
    <property type="entry name" value="Carboxyl_trans"/>
    <property type="match status" value="1"/>
</dbReference>
<proteinExistence type="inferred from homology"/>
<dbReference type="GO" id="GO:0016743">
    <property type="term" value="F:carboxyl- or carbamoyltransferase activity"/>
    <property type="evidence" value="ECO:0007669"/>
    <property type="project" value="UniProtKB-UniRule"/>
</dbReference>
<dbReference type="EC" id="2.1.3.15" evidence="13"/>
<keyword evidence="5 13" id="KW-0547">Nucleotide-binding</keyword>
<keyword evidence="4 13" id="KW-0479">Metal-binding</keyword>
<keyword evidence="13" id="KW-0963">Cytoplasm</keyword>
<dbReference type="Gene3D" id="3.90.226.10">
    <property type="entry name" value="2-enoyl-CoA Hydratase, Chain A, domain 1"/>
    <property type="match status" value="1"/>
</dbReference>
<dbReference type="InterPro" id="IPR000438">
    <property type="entry name" value="Acetyl_CoA_COase_Trfase_b_su"/>
</dbReference>
<evidence type="ECO:0000256" key="2">
    <source>
        <dbReference type="ARBA" id="ARBA00022516"/>
    </source>
</evidence>
<reference evidence="15" key="1">
    <citation type="journal article" date="2014" name="ISME J.">
        <title>Genomic properties of Marine Group A bacteria indicate a role in the marine sulfur cycle.</title>
        <authorList>
            <person name="Wright J.J."/>
            <person name="Mewis K."/>
            <person name="Hanson N.W."/>
            <person name="Konwar K.M."/>
            <person name="Maas K.R."/>
            <person name="Hallam S.J."/>
        </authorList>
    </citation>
    <scope>NUCLEOTIDE SEQUENCE</scope>
</reference>
<evidence type="ECO:0000256" key="1">
    <source>
        <dbReference type="ARBA" id="ARBA00004496"/>
    </source>
</evidence>
<dbReference type="InterPro" id="IPR029045">
    <property type="entry name" value="ClpP/crotonase-like_dom_sf"/>
</dbReference>
<keyword evidence="8 13" id="KW-0862">Zinc</keyword>
<evidence type="ECO:0000256" key="8">
    <source>
        <dbReference type="ARBA" id="ARBA00022833"/>
    </source>
</evidence>
<evidence type="ECO:0000256" key="13">
    <source>
        <dbReference type="HAMAP-Rule" id="MF_01395"/>
    </source>
</evidence>
<feature type="binding site" evidence="13">
    <location>
        <position position="30"/>
    </location>
    <ligand>
        <name>Zn(2+)</name>
        <dbReference type="ChEBI" id="CHEBI:29105"/>
    </ligand>
</feature>
<dbReference type="PROSITE" id="PS50980">
    <property type="entry name" value="COA_CT_NTER"/>
    <property type="match status" value="1"/>
</dbReference>
<evidence type="ECO:0000256" key="10">
    <source>
        <dbReference type="ARBA" id="ARBA00023098"/>
    </source>
</evidence>
<feature type="binding site" evidence="13">
    <location>
        <position position="27"/>
    </location>
    <ligand>
        <name>Zn(2+)</name>
        <dbReference type="ChEBI" id="CHEBI:29105"/>
    </ligand>
</feature>
<dbReference type="GO" id="GO:0008270">
    <property type="term" value="F:zinc ion binding"/>
    <property type="evidence" value="ECO:0007669"/>
    <property type="project" value="UniProtKB-UniRule"/>
</dbReference>
<dbReference type="Pfam" id="PF17848">
    <property type="entry name" value="Zn_ribbon_ACC"/>
    <property type="match status" value="1"/>
</dbReference>
<dbReference type="InterPro" id="IPR011762">
    <property type="entry name" value="COA_CT_N"/>
</dbReference>
<protein>
    <recommendedName>
        <fullName evidence="13">Acetyl-coenzyme A carboxylase carboxyl transferase subunit beta</fullName>
        <shortName evidence="13">ACCase subunit beta</shortName>
        <shortName evidence="13">Acetyl-CoA carboxylase carboxyltransferase subunit beta</shortName>
        <ecNumber evidence="13">2.1.3.15</ecNumber>
    </recommendedName>
</protein>
<feature type="domain" description="CoA carboxyltransferase N-terminal" evidence="14">
    <location>
        <begin position="23"/>
        <end position="278"/>
    </location>
</feature>
<evidence type="ECO:0000256" key="7">
    <source>
        <dbReference type="ARBA" id="ARBA00022832"/>
    </source>
</evidence>
<sequence length="278" mass="30927">MVWFKRKDKKITETDKKDIPGGLWIKCQSCSEILYQPEIEKRNSVCHHCNHHFRVNPQYYLDLLLDDEPETELFANLKSSDPLNFKAEKKYTDQLKVAESKAGDKDAISIYEGKIQTHDVILGIMNFKFIGGSMGSVLGEKLFRAIDRAQEKNIPLIVICASGGARMQEGAYSLMQLAKISAKLSQFSENGGLYIPILTDPTTGGATASFGMLGDIILAEPGALIGFAGPRVIKQTIGEDLPKGFQRSEFLLDKGFIDHIVSRESMKETLHNLISNLT</sequence>
<evidence type="ECO:0000256" key="11">
    <source>
        <dbReference type="ARBA" id="ARBA00023160"/>
    </source>
</evidence>
<keyword evidence="10 13" id="KW-0443">Lipid metabolism</keyword>
<feature type="zinc finger region" description="C4-type" evidence="13">
    <location>
        <begin position="27"/>
        <end position="49"/>
    </location>
</feature>
<feature type="binding site" evidence="13">
    <location>
        <position position="49"/>
    </location>
    <ligand>
        <name>Zn(2+)</name>
        <dbReference type="ChEBI" id="CHEBI:29105"/>
    </ligand>
</feature>
<evidence type="ECO:0000256" key="4">
    <source>
        <dbReference type="ARBA" id="ARBA00022723"/>
    </source>
</evidence>
<dbReference type="PANTHER" id="PTHR42995">
    <property type="entry name" value="ACETYL-COENZYME A CARBOXYLASE CARBOXYL TRANSFERASE SUBUNIT BETA, CHLOROPLASTIC"/>
    <property type="match status" value="1"/>
</dbReference>
<dbReference type="EMBL" id="KF170416">
    <property type="protein sequence ID" value="AGO87873.1"/>
    <property type="molecule type" value="Genomic_DNA"/>
</dbReference>
<organism evidence="15">
    <name type="scientific">uncultured bacterium FGYC_13M19</name>
    <dbReference type="NCBI Taxonomy" id="1343844"/>
    <lineage>
        <taxon>Bacteria</taxon>
        <taxon>environmental samples</taxon>
    </lineage>
</organism>
<evidence type="ECO:0000256" key="9">
    <source>
        <dbReference type="ARBA" id="ARBA00022840"/>
    </source>
</evidence>
<comment type="subunit">
    <text evidence="13">Acetyl-CoA carboxylase is a heterohexamer composed of biotin carboxyl carrier protein (AccB), biotin carboxylase (AccC) and two subunits each of ACCase subunit alpha (AccA) and ACCase subunit beta (AccD).</text>
</comment>
<dbReference type="HAMAP" id="MF_01395">
    <property type="entry name" value="AcetylCoA_CT_beta"/>
    <property type="match status" value="1"/>
</dbReference>
<keyword evidence="7 13" id="KW-0276">Fatty acid metabolism</keyword>
<keyword evidence="2 13" id="KW-0444">Lipid biosynthesis</keyword>
<dbReference type="GO" id="GO:2001295">
    <property type="term" value="P:malonyl-CoA biosynthetic process"/>
    <property type="evidence" value="ECO:0007669"/>
    <property type="project" value="UniProtKB-UniRule"/>
</dbReference>
<dbReference type="SUPFAM" id="SSF52096">
    <property type="entry name" value="ClpP/crotonase"/>
    <property type="match status" value="1"/>
</dbReference>
<comment type="subcellular location">
    <subcellularLocation>
        <location evidence="1 13">Cytoplasm</location>
    </subcellularLocation>
</comment>
<evidence type="ECO:0000313" key="15">
    <source>
        <dbReference type="EMBL" id="AGO87873.1"/>
    </source>
</evidence>
<dbReference type="AlphaFoldDB" id="S4WB19"/>
<accession>S4WB19</accession>
<keyword evidence="6 13" id="KW-0863">Zinc-finger</keyword>